<sequence length="168" mass="18107">MENFNAKHIAYGAIIAAIYAACSLIPGISAISYGPIQFRISEALMLLCLFSPSSVAGVTVGCFIANLFTPMGTNMFDLVFGTGATLLAALTTYFGRKFFLKRIYLAPLPTAIFNALIVGSYLPLLMTDQPTAVWYCMLTVGLGELVVGYVLGIPLAKFAQKKNLFGRK</sequence>
<reference evidence="2" key="2">
    <citation type="journal article" date="2021" name="PeerJ">
        <title>Extensive microbial diversity within the chicken gut microbiome revealed by metagenomics and culture.</title>
        <authorList>
            <person name="Gilroy R."/>
            <person name="Ravi A."/>
            <person name="Getino M."/>
            <person name="Pursley I."/>
            <person name="Horton D.L."/>
            <person name="Alikhan N.F."/>
            <person name="Baker D."/>
            <person name="Gharbi K."/>
            <person name="Hall N."/>
            <person name="Watson M."/>
            <person name="Adriaenssens E.M."/>
            <person name="Foster-Nyarko E."/>
            <person name="Jarju S."/>
            <person name="Secka A."/>
            <person name="Antonio M."/>
            <person name="Oren A."/>
            <person name="Chaudhuri R.R."/>
            <person name="La Ragione R."/>
            <person name="Hildebrand F."/>
            <person name="Pallen M.J."/>
        </authorList>
    </citation>
    <scope>NUCLEOTIDE SEQUENCE</scope>
    <source>
        <strain evidence="2">4920</strain>
    </source>
</reference>
<organism evidence="2 3">
    <name type="scientific">Candidatus Aphodoplasma excrementigallinarum</name>
    <dbReference type="NCBI Taxonomy" id="2840673"/>
    <lineage>
        <taxon>Bacteria</taxon>
        <taxon>Bacillati</taxon>
        <taxon>Bacillota</taxon>
        <taxon>Clostridia</taxon>
        <taxon>Eubacteriales</taxon>
        <taxon>Candidatus Aphodoplasma</taxon>
    </lineage>
</organism>
<feature type="transmembrane region" description="Helical" evidence="1">
    <location>
        <begin position="106"/>
        <end position="126"/>
    </location>
</feature>
<feature type="transmembrane region" description="Helical" evidence="1">
    <location>
        <begin position="12"/>
        <end position="31"/>
    </location>
</feature>
<name>A0A9D1T0H6_9FIRM</name>
<dbReference type="PANTHER" id="PTHR40044:SF1">
    <property type="entry name" value="INTEGRAL MEMBRANE PROTEIN"/>
    <property type="match status" value="1"/>
</dbReference>
<feature type="transmembrane region" description="Helical" evidence="1">
    <location>
        <begin position="75"/>
        <end position="94"/>
    </location>
</feature>
<proteinExistence type="predicted"/>
<dbReference type="Proteomes" id="UP000886743">
    <property type="component" value="Unassembled WGS sequence"/>
</dbReference>
<dbReference type="PANTHER" id="PTHR40044">
    <property type="entry name" value="INTEGRAL MEMBRANE PROTEIN-RELATED"/>
    <property type="match status" value="1"/>
</dbReference>
<reference evidence="2" key="1">
    <citation type="submission" date="2020-10" db="EMBL/GenBank/DDBJ databases">
        <authorList>
            <person name="Gilroy R."/>
        </authorList>
    </citation>
    <scope>NUCLEOTIDE SEQUENCE</scope>
    <source>
        <strain evidence="2">4920</strain>
    </source>
</reference>
<dbReference type="EMBL" id="DVOF01000167">
    <property type="protein sequence ID" value="HIV03057.1"/>
    <property type="molecule type" value="Genomic_DNA"/>
</dbReference>
<protein>
    <submittedName>
        <fullName evidence="2">QueT transporter family protein</fullName>
    </submittedName>
</protein>
<feature type="transmembrane region" description="Helical" evidence="1">
    <location>
        <begin position="43"/>
        <end position="69"/>
    </location>
</feature>
<keyword evidence="1" id="KW-0812">Transmembrane</keyword>
<keyword evidence="1" id="KW-1133">Transmembrane helix</keyword>
<evidence type="ECO:0000313" key="2">
    <source>
        <dbReference type="EMBL" id="HIV03057.1"/>
    </source>
</evidence>
<evidence type="ECO:0000313" key="3">
    <source>
        <dbReference type="Proteomes" id="UP000886743"/>
    </source>
</evidence>
<gene>
    <name evidence="2" type="ORF">IAC74_05730</name>
</gene>
<evidence type="ECO:0000256" key="1">
    <source>
        <dbReference type="SAM" id="Phobius"/>
    </source>
</evidence>
<dbReference type="AlphaFoldDB" id="A0A9D1T0H6"/>
<dbReference type="InterPro" id="IPR010387">
    <property type="entry name" value="QueT"/>
</dbReference>
<keyword evidence="1" id="KW-0472">Membrane</keyword>
<feature type="transmembrane region" description="Helical" evidence="1">
    <location>
        <begin position="132"/>
        <end position="158"/>
    </location>
</feature>
<accession>A0A9D1T0H6</accession>
<dbReference type="Gene3D" id="1.10.1760.20">
    <property type="match status" value="1"/>
</dbReference>
<dbReference type="PIRSF" id="PIRSF031501">
    <property type="entry name" value="QueT"/>
    <property type="match status" value="1"/>
</dbReference>
<dbReference type="Pfam" id="PF06177">
    <property type="entry name" value="QueT"/>
    <property type="match status" value="1"/>
</dbReference>
<comment type="caution">
    <text evidence="2">The sequence shown here is derived from an EMBL/GenBank/DDBJ whole genome shotgun (WGS) entry which is preliminary data.</text>
</comment>